<dbReference type="RefSeq" id="WP_038670390.1">
    <property type="nucleotide sequence ID" value="NZ_CAKVXH010000018.1"/>
</dbReference>
<proteinExistence type="predicted"/>
<reference evidence="3" key="3">
    <citation type="submission" date="2023-01" db="EMBL/GenBank/DDBJ databases">
        <title>Human gut microbiome strain richness.</title>
        <authorList>
            <person name="Chen-Liaw A."/>
        </authorList>
    </citation>
    <scope>NUCLEOTIDE SEQUENCE</scope>
    <source>
        <strain evidence="3">D43st1_D9_D43t1_170807</strain>
    </source>
</reference>
<dbReference type="EMBL" id="JANGCN010000011">
    <property type="protein sequence ID" value="MCQ5152954.1"/>
    <property type="molecule type" value="Genomic_DNA"/>
</dbReference>
<dbReference type="EMBL" id="HF545616">
    <property type="protein sequence ID" value="CCO03935.1"/>
    <property type="molecule type" value="Genomic_DNA"/>
</dbReference>
<sequence>MKVSIMNNILTYNDKSVTMKRKIIDYIVMSEYLIILEDFTGDDYNLVYCFDNELHKLWKIKKPDSKFIGQKQLPYVGITITKGLTVVDTLGRYLIIDMDTGEITDMFCNRF</sequence>
<dbReference type="InterPro" id="IPR058263">
    <property type="entry name" value="DUF7957"/>
</dbReference>
<name>A0AAW5KHA5_9FIRM</name>
<dbReference type="AlphaFoldDB" id="A0AAW5KHA5"/>
<protein>
    <submittedName>
        <fullName evidence="2">Uncharacterized protein</fullName>
    </submittedName>
</protein>
<organism evidence="2 5">
    <name type="scientific">Ruminococcus bicirculans</name>
    <name type="common">ex Wegman et al. 2014</name>
    <dbReference type="NCBI Taxonomy" id="1160721"/>
    <lineage>
        <taxon>Bacteria</taxon>
        <taxon>Bacillati</taxon>
        <taxon>Bacillota</taxon>
        <taxon>Clostridia</taxon>
        <taxon>Eubacteriales</taxon>
        <taxon>Oscillospiraceae</taxon>
        <taxon>Ruminococcus</taxon>
    </lineage>
</organism>
<dbReference type="Pfam" id="PF25857">
    <property type="entry name" value="DUF7957"/>
    <property type="match status" value="1"/>
</dbReference>
<gene>
    <name evidence="2" type="ORF">NE632_06495</name>
    <name evidence="3" type="ORF">PNW00_09180</name>
    <name evidence="1" type="ORF">RBI_I00202</name>
</gene>
<evidence type="ECO:0000313" key="3">
    <source>
        <dbReference type="EMBL" id="MDB8750615.1"/>
    </source>
</evidence>
<accession>A0AAW5KHA5</accession>
<reference evidence="1 4" key="1">
    <citation type="journal article" date="2014" name="Int. J. Syst. Evol. Microbiol.">
        <title>Complete genome of a new Firmicutes species belonging to the dominant human colonic microbiota ('Ruminococcus bicirculans') reveals two chromosomes and a selective capacity to utilize plant glucans.</title>
        <authorList>
            <consortium name="NISC Comparative Sequencing Program"/>
            <person name="Wegmann U."/>
            <person name="Louis P."/>
            <person name="Goesmann A."/>
            <person name="Henrissat B."/>
            <person name="Duncan S.H."/>
            <person name="Flint H.J."/>
        </authorList>
    </citation>
    <scope>NUCLEOTIDE SEQUENCE [LARGE SCALE GENOMIC DNA]</scope>
    <source>
        <strain evidence="1 4">80/3</strain>
    </source>
</reference>
<reference evidence="2" key="2">
    <citation type="submission" date="2022-06" db="EMBL/GenBank/DDBJ databases">
        <title>Isolation of gut microbiota from human fecal samples.</title>
        <authorList>
            <person name="Pamer E.G."/>
            <person name="Barat B."/>
            <person name="Waligurski E."/>
            <person name="Medina S."/>
            <person name="Paddock L."/>
            <person name="Mostad J."/>
        </authorList>
    </citation>
    <scope>NUCLEOTIDE SEQUENCE</scope>
    <source>
        <strain evidence="2">DFI.5.57</strain>
    </source>
</reference>
<dbReference type="EMBL" id="JAQMLU010000014">
    <property type="protein sequence ID" value="MDB8750615.1"/>
    <property type="molecule type" value="Genomic_DNA"/>
</dbReference>
<dbReference type="KEGG" id="rus:RBI_I00202"/>
<dbReference type="Proteomes" id="UP001213042">
    <property type="component" value="Unassembled WGS sequence"/>
</dbReference>
<evidence type="ECO:0000313" key="2">
    <source>
        <dbReference type="EMBL" id="MCQ5152954.1"/>
    </source>
</evidence>
<evidence type="ECO:0000313" key="1">
    <source>
        <dbReference type="EMBL" id="CCO03935.1"/>
    </source>
</evidence>
<evidence type="ECO:0000313" key="5">
    <source>
        <dbReference type="Proteomes" id="UP001206236"/>
    </source>
</evidence>
<dbReference type="Proteomes" id="UP000027600">
    <property type="component" value="Chromosome I"/>
</dbReference>
<keyword evidence="4" id="KW-1185">Reference proteome</keyword>
<evidence type="ECO:0000313" key="4">
    <source>
        <dbReference type="Proteomes" id="UP000027600"/>
    </source>
</evidence>
<dbReference type="Proteomes" id="UP001206236">
    <property type="component" value="Unassembled WGS sequence"/>
</dbReference>